<dbReference type="STRING" id="170623.SAMN04244579_04624"/>
<evidence type="ECO:0000313" key="2">
    <source>
        <dbReference type="EMBL" id="SEJ50664.1"/>
    </source>
</evidence>
<reference evidence="4 5" key="1">
    <citation type="submission" date="2016-10" db="EMBL/GenBank/DDBJ databases">
        <authorList>
            <person name="de Groot N.N."/>
        </authorList>
    </citation>
    <scope>NUCLEOTIDE SEQUENCE [LARGE SCALE GENOMIC DNA]</scope>
    <source>
        <strain evidence="2 4">DSM 1041</strain>
        <strain evidence="3 5">DSM 373</strain>
    </source>
</reference>
<dbReference type="EMBL" id="FNYQ01000201">
    <property type="protein sequence ID" value="SEJ67621.1"/>
    <property type="molecule type" value="Genomic_DNA"/>
</dbReference>
<dbReference type="Proteomes" id="UP000199005">
    <property type="component" value="Unassembled WGS sequence"/>
</dbReference>
<sequence>MSGALYSTKKKSSRSPTHTVSRRLPENPPIRFTPNSEEIASLPRKARRMSGPGSAVMRFQASSGVIGIGSSIDLLS</sequence>
<evidence type="ECO:0000256" key="1">
    <source>
        <dbReference type="SAM" id="MobiDB-lite"/>
    </source>
</evidence>
<evidence type="ECO:0000313" key="4">
    <source>
        <dbReference type="Proteomes" id="UP000199005"/>
    </source>
</evidence>
<protein>
    <submittedName>
        <fullName evidence="2">Uncharacterized protein</fullName>
    </submittedName>
</protein>
<evidence type="ECO:0000313" key="5">
    <source>
        <dbReference type="Proteomes" id="UP000199250"/>
    </source>
</evidence>
<evidence type="ECO:0000313" key="3">
    <source>
        <dbReference type="EMBL" id="SEJ67621.1"/>
    </source>
</evidence>
<name>A0A1H6ZEW8_9GAMM</name>
<dbReference type="EMBL" id="FNYO01000137">
    <property type="protein sequence ID" value="SEJ50664.1"/>
    <property type="molecule type" value="Genomic_DNA"/>
</dbReference>
<feature type="region of interest" description="Disordered" evidence="1">
    <location>
        <begin position="1"/>
        <end position="38"/>
    </location>
</feature>
<dbReference type="Proteomes" id="UP000199250">
    <property type="component" value="Unassembled WGS sequence"/>
</dbReference>
<proteinExistence type="predicted"/>
<accession>A0A1H6ZEW8</accession>
<organism evidence="2 4">
    <name type="scientific">Azotobacter beijerinckii</name>
    <dbReference type="NCBI Taxonomy" id="170623"/>
    <lineage>
        <taxon>Bacteria</taxon>
        <taxon>Pseudomonadati</taxon>
        <taxon>Pseudomonadota</taxon>
        <taxon>Gammaproteobacteria</taxon>
        <taxon>Pseudomonadales</taxon>
        <taxon>Pseudomonadaceae</taxon>
        <taxon>Azotobacter</taxon>
    </lineage>
</organism>
<dbReference type="AlphaFoldDB" id="A0A1H6ZEW8"/>
<gene>
    <name evidence="3" type="ORF">SAMN04244572_04877</name>
    <name evidence="2" type="ORF">SAMN04244579_04624</name>
</gene>